<evidence type="ECO:0000256" key="8">
    <source>
        <dbReference type="ARBA" id="ARBA00022842"/>
    </source>
</evidence>
<proteinExistence type="inferred from homology"/>
<dbReference type="RefSeq" id="WP_185691625.1">
    <property type="nucleotide sequence ID" value="NZ_JACHVA010000040.1"/>
</dbReference>
<name>A0A7X1E2W4_9BACT</name>
<keyword evidence="7 10" id="KW-0067">ATP-binding</keyword>
<evidence type="ECO:0000256" key="3">
    <source>
        <dbReference type="ARBA" id="ARBA00013025"/>
    </source>
</evidence>
<evidence type="ECO:0000259" key="11">
    <source>
        <dbReference type="Pfam" id="PF08245"/>
    </source>
</evidence>
<organism evidence="12 13">
    <name type="scientific">Puniceicoccus vermicola</name>
    <dbReference type="NCBI Taxonomy" id="388746"/>
    <lineage>
        <taxon>Bacteria</taxon>
        <taxon>Pseudomonadati</taxon>
        <taxon>Verrucomicrobiota</taxon>
        <taxon>Opitutia</taxon>
        <taxon>Puniceicoccales</taxon>
        <taxon>Puniceicoccaceae</taxon>
        <taxon>Puniceicoccus</taxon>
    </lineage>
</organism>
<dbReference type="EMBL" id="JACHVA010000040">
    <property type="protein sequence ID" value="MBC2600890.1"/>
    <property type="molecule type" value="Genomic_DNA"/>
</dbReference>
<dbReference type="FunFam" id="3.40.1190.10:FF:000011">
    <property type="entry name" value="Folylpolyglutamate synthase/dihydrofolate synthase"/>
    <property type="match status" value="1"/>
</dbReference>
<gene>
    <name evidence="12" type="ORF">H5P30_03755</name>
</gene>
<dbReference type="Proteomes" id="UP000525652">
    <property type="component" value="Unassembled WGS sequence"/>
</dbReference>
<dbReference type="InterPro" id="IPR001645">
    <property type="entry name" value="Folylpolyglutamate_synth"/>
</dbReference>
<dbReference type="InterPro" id="IPR036615">
    <property type="entry name" value="Mur_ligase_C_dom_sf"/>
</dbReference>
<keyword evidence="4 10" id="KW-0436">Ligase</keyword>
<comment type="cofactor">
    <cofactor evidence="1">
        <name>Mg(2+)</name>
        <dbReference type="ChEBI" id="CHEBI:18420"/>
    </cofactor>
</comment>
<evidence type="ECO:0000313" key="12">
    <source>
        <dbReference type="EMBL" id="MBC2600890.1"/>
    </source>
</evidence>
<dbReference type="EC" id="6.3.2.17" evidence="3"/>
<sequence length="436" mass="47974">MSLSDSDAIPSFPEVRDFLFGLRNRGSKYGIGRMERLAEALGHPQRKFPVIHVAGTNGKGSVCALLESALRRGGLKTGLYSSPHLVHLGERVQVNREPLTEERIIRLTEMLREAARKVVQESDDDYPSFFEFMTAMAFLQFAEESVDCAMLEVGLGGRLDATNIVTPEVSIITSIGLDHTEILGETITKIAGEKSGILKAGIPVVMGLLPSDAEGVVRERAAELSCPVHSVRDRFREAELPETNLVGRFQRWNAGTAQLALEVVRTRFPLDPCDMRSAFQNTVWSGRWEERKVGSRSIIFDSTHNPQGAEVLAENLQGRFGSPRGELEVVVGSLGLARAWAVLRVVAPYARRILIVRPSQPRALSFDEMRSVVPASFQGEVLETSVEELFPGGDCARFSEGPDPVLLTGSIYLIGEVFSRLQSDGLSETLDLQDRI</sequence>
<dbReference type="SUPFAM" id="SSF53244">
    <property type="entry name" value="MurD-like peptide ligases, peptide-binding domain"/>
    <property type="match status" value="1"/>
</dbReference>
<dbReference type="GO" id="GO:0008841">
    <property type="term" value="F:dihydrofolate synthase activity"/>
    <property type="evidence" value="ECO:0007669"/>
    <property type="project" value="TreeGrafter"/>
</dbReference>
<evidence type="ECO:0000256" key="10">
    <source>
        <dbReference type="PIRNR" id="PIRNR001563"/>
    </source>
</evidence>
<dbReference type="InterPro" id="IPR036565">
    <property type="entry name" value="Mur-like_cat_sf"/>
</dbReference>
<dbReference type="PANTHER" id="PTHR11136:SF0">
    <property type="entry name" value="DIHYDROFOLATE SYNTHETASE-RELATED"/>
    <property type="match status" value="1"/>
</dbReference>
<keyword evidence="13" id="KW-1185">Reference proteome</keyword>
<evidence type="ECO:0000313" key="13">
    <source>
        <dbReference type="Proteomes" id="UP000525652"/>
    </source>
</evidence>
<evidence type="ECO:0000256" key="7">
    <source>
        <dbReference type="ARBA" id="ARBA00022840"/>
    </source>
</evidence>
<dbReference type="NCBIfam" id="TIGR01499">
    <property type="entry name" value="folC"/>
    <property type="match status" value="1"/>
</dbReference>
<accession>A0A7X1E2W4</accession>
<dbReference type="Pfam" id="PF08245">
    <property type="entry name" value="Mur_ligase_M"/>
    <property type="match status" value="1"/>
</dbReference>
<comment type="similarity">
    <text evidence="2 10">Belongs to the folylpolyglutamate synthase family.</text>
</comment>
<keyword evidence="8" id="KW-0460">Magnesium</keyword>
<evidence type="ECO:0000256" key="4">
    <source>
        <dbReference type="ARBA" id="ARBA00022598"/>
    </source>
</evidence>
<dbReference type="PANTHER" id="PTHR11136">
    <property type="entry name" value="FOLYLPOLYGLUTAMATE SYNTHASE-RELATED"/>
    <property type="match status" value="1"/>
</dbReference>
<evidence type="ECO:0000256" key="6">
    <source>
        <dbReference type="ARBA" id="ARBA00022741"/>
    </source>
</evidence>
<dbReference type="InterPro" id="IPR018109">
    <property type="entry name" value="Folylpolyglutamate_synth_CS"/>
</dbReference>
<dbReference type="AlphaFoldDB" id="A0A7X1E2W4"/>
<dbReference type="Gene3D" id="3.90.190.20">
    <property type="entry name" value="Mur ligase, C-terminal domain"/>
    <property type="match status" value="1"/>
</dbReference>
<comment type="catalytic activity">
    <reaction evidence="9">
        <text>(6S)-5,6,7,8-tetrahydrofolyl-(gamma-L-Glu)(n) + L-glutamate + ATP = (6S)-5,6,7,8-tetrahydrofolyl-(gamma-L-Glu)(n+1) + ADP + phosphate + H(+)</text>
        <dbReference type="Rhea" id="RHEA:10580"/>
        <dbReference type="Rhea" id="RHEA-COMP:14738"/>
        <dbReference type="Rhea" id="RHEA-COMP:14740"/>
        <dbReference type="ChEBI" id="CHEBI:15378"/>
        <dbReference type="ChEBI" id="CHEBI:29985"/>
        <dbReference type="ChEBI" id="CHEBI:30616"/>
        <dbReference type="ChEBI" id="CHEBI:43474"/>
        <dbReference type="ChEBI" id="CHEBI:141005"/>
        <dbReference type="ChEBI" id="CHEBI:456216"/>
        <dbReference type="EC" id="6.3.2.17"/>
    </reaction>
</comment>
<dbReference type="PROSITE" id="PS01012">
    <property type="entry name" value="FOLYLPOLYGLU_SYNT_2"/>
    <property type="match status" value="1"/>
</dbReference>
<keyword evidence="6 10" id="KW-0547">Nucleotide-binding</keyword>
<dbReference type="InterPro" id="IPR013221">
    <property type="entry name" value="Mur_ligase_cen"/>
</dbReference>
<dbReference type="GO" id="GO:0046872">
    <property type="term" value="F:metal ion binding"/>
    <property type="evidence" value="ECO:0007669"/>
    <property type="project" value="UniProtKB-KW"/>
</dbReference>
<dbReference type="GO" id="GO:0004326">
    <property type="term" value="F:tetrahydrofolylpolyglutamate synthase activity"/>
    <property type="evidence" value="ECO:0007669"/>
    <property type="project" value="UniProtKB-EC"/>
</dbReference>
<evidence type="ECO:0000256" key="2">
    <source>
        <dbReference type="ARBA" id="ARBA00008276"/>
    </source>
</evidence>
<dbReference type="Gene3D" id="3.40.1190.10">
    <property type="entry name" value="Mur-like, catalytic domain"/>
    <property type="match status" value="1"/>
</dbReference>
<evidence type="ECO:0000256" key="1">
    <source>
        <dbReference type="ARBA" id="ARBA00001946"/>
    </source>
</evidence>
<evidence type="ECO:0000256" key="9">
    <source>
        <dbReference type="ARBA" id="ARBA00047493"/>
    </source>
</evidence>
<comment type="caution">
    <text evidence="12">The sequence shown here is derived from an EMBL/GenBank/DDBJ whole genome shotgun (WGS) entry which is preliminary data.</text>
</comment>
<dbReference type="PIRSF" id="PIRSF001563">
    <property type="entry name" value="Folylpolyglu_synth"/>
    <property type="match status" value="1"/>
</dbReference>
<dbReference type="SUPFAM" id="SSF53623">
    <property type="entry name" value="MurD-like peptide ligases, catalytic domain"/>
    <property type="match status" value="1"/>
</dbReference>
<keyword evidence="5" id="KW-0479">Metal-binding</keyword>
<evidence type="ECO:0000256" key="5">
    <source>
        <dbReference type="ARBA" id="ARBA00022723"/>
    </source>
</evidence>
<dbReference type="GO" id="GO:0005524">
    <property type="term" value="F:ATP binding"/>
    <property type="evidence" value="ECO:0007669"/>
    <property type="project" value="UniProtKB-KW"/>
</dbReference>
<reference evidence="12 13" key="1">
    <citation type="submission" date="2020-07" db="EMBL/GenBank/DDBJ databases">
        <authorList>
            <person name="Feng X."/>
        </authorList>
    </citation>
    <scope>NUCLEOTIDE SEQUENCE [LARGE SCALE GENOMIC DNA]</scope>
    <source>
        <strain evidence="12 13">JCM14086</strain>
    </source>
</reference>
<dbReference type="GO" id="GO:0005737">
    <property type="term" value="C:cytoplasm"/>
    <property type="evidence" value="ECO:0007669"/>
    <property type="project" value="TreeGrafter"/>
</dbReference>
<feature type="domain" description="Mur ligase central" evidence="11">
    <location>
        <begin position="53"/>
        <end position="200"/>
    </location>
</feature>
<protein>
    <recommendedName>
        <fullName evidence="3">tetrahydrofolate synthase</fullName>
        <ecNumber evidence="3">6.3.2.17</ecNumber>
    </recommendedName>
</protein>